<dbReference type="EMBL" id="KZ826066">
    <property type="protein sequence ID" value="PYH88793.1"/>
    <property type="molecule type" value="Genomic_DNA"/>
</dbReference>
<evidence type="ECO:0000313" key="1">
    <source>
        <dbReference type="EMBL" id="PYH88793.1"/>
    </source>
</evidence>
<dbReference type="Gene3D" id="3.40.50.150">
    <property type="entry name" value="Vaccinia Virus protein VP39"/>
    <property type="match status" value="1"/>
</dbReference>
<proteinExistence type="predicted"/>
<evidence type="ECO:0000313" key="2">
    <source>
        <dbReference type="Proteomes" id="UP000247810"/>
    </source>
</evidence>
<organism evidence="1 2">
    <name type="scientific">Aspergillus ellipticus CBS 707.79</name>
    <dbReference type="NCBI Taxonomy" id="1448320"/>
    <lineage>
        <taxon>Eukaryota</taxon>
        <taxon>Fungi</taxon>
        <taxon>Dikarya</taxon>
        <taxon>Ascomycota</taxon>
        <taxon>Pezizomycotina</taxon>
        <taxon>Eurotiomycetes</taxon>
        <taxon>Eurotiomycetidae</taxon>
        <taxon>Eurotiales</taxon>
        <taxon>Aspergillaceae</taxon>
        <taxon>Aspergillus</taxon>
        <taxon>Aspergillus subgen. Circumdati</taxon>
    </lineage>
</organism>
<dbReference type="VEuPathDB" id="FungiDB:BO71DRAFT_488489"/>
<protein>
    <recommendedName>
        <fullName evidence="3">S-adenosyl-L-methionine-dependent methyltransferase</fullName>
    </recommendedName>
</protein>
<gene>
    <name evidence="1" type="ORF">BO71DRAFT_488489</name>
</gene>
<keyword evidence="2" id="KW-1185">Reference proteome</keyword>
<dbReference type="AlphaFoldDB" id="A0A319DCT0"/>
<dbReference type="CDD" id="cd02440">
    <property type="entry name" value="AdoMet_MTases"/>
    <property type="match status" value="1"/>
</dbReference>
<reference evidence="1 2" key="1">
    <citation type="submission" date="2018-02" db="EMBL/GenBank/DDBJ databases">
        <title>The genomes of Aspergillus section Nigri reveals drivers in fungal speciation.</title>
        <authorList>
            <consortium name="DOE Joint Genome Institute"/>
            <person name="Vesth T.C."/>
            <person name="Nybo J."/>
            <person name="Theobald S."/>
            <person name="Brandl J."/>
            <person name="Frisvad J.C."/>
            <person name="Nielsen K.F."/>
            <person name="Lyhne E.K."/>
            <person name="Kogle M.E."/>
            <person name="Kuo A."/>
            <person name="Riley R."/>
            <person name="Clum A."/>
            <person name="Nolan M."/>
            <person name="Lipzen A."/>
            <person name="Salamov A."/>
            <person name="Henrissat B."/>
            <person name="Wiebenga A."/>
            <person name="De vries R.P."/>
            <person name="Grigoriev I.V."/>
            <person name="Mortensen U.H."/>
            <person name="Andersen M.R."/>
            <person name="Baker S.E."/>
        </authorList>
    </citation>
    <scope>NUCLEOTIDE SEQUENCE [LARGE SCALE GENOMIC DNA]</scope>
    <source>
        <strain evidence="1 2">CBS 707.79</strain>
    </source>
</reference>
<dbReference type="STRING" id="1448320.A0A319DCT0"/>
<dbReference type="OrthoDB" id="417697at2759"/>
<dbReference type="InterPro" id="IPR029063">
    <property type="entry name" value="SAM-dependent_MTases_sf"/>
</dbReference>
<sequence>MTTPTQPASYLLSRDRIEAVRLESQHLLWKLNTGYTLHPDIPIKDDMSIADIGAGTSIWALELASQLPPPHRPKYWPANVSFDLLDSLSEVPPSLVGQLDVVHLRMWAFIIRNNDPGPLIRNAAKLLKPGGYLQWEDARFGSTVVRGDAAAHVRQMMDLMSAPTYICFNWLESLDKHVQQADAGMEVLDCKYAPWPSHLVPLCMDTFTLALENSRAALDPLKTISSSVPSQEEWMAGLAALYEDIRKHEGDQLYWLPVALVGRKAEA</sequence>
<name>A0A319DCT0_9EURO</name>
<dbReference type="Proteomes" id="UP000247810">
    <property type="component" value="Unassembled WGS sequence"/>
</dbReference>
<accession>A0A319DCT0</accession>
<evidence type="ECO:0008006" key="3">
    <source>
        <dbReference type="Google" id="ProtNLM"/>
    </source>
</evidence>
<dbReference type="SUPFAM" id="SSF53335">
    <property type="entry name" value="S-adenosyl-L-methionine-dependent methyltransferases"/>
    <property type="match status" value="1"/>
</dbReference>